<evidence type="ECO:0000313" key="9">
    <source>
        <dbReference type="Proteomes" id="UP001515500"/>
    </source>
</evidence>
<dbReference type="PANTHER" id="PTHR36766:SF40">
    <property type="entry name" value="DISEASE RESISTANCE PROTEIN RGA3"/>
    <property type="match status" value="1"/>
</dbReference>
<keyword evidence="3" id="KW-0677">Repeat</keyword>
<dbReference type="Pfam" id="PF18052">
    <property type="entry name" value="Rx_N"/>
    <property type="match status" value="1"/>
</dbReference>
<evidence type="ECO:0000259" key="8">
    <source>
        <dbReference type="Pfam" id="PF18052"/>
    </source>
</evidence>
<feature type="domain" description="NB-ARC" evidence="7">
    <location>
        <begin position="180"/>
        <end position="272"/>
    </location>
</feature>
<dbReference type="InterPro" id="IPR041118">
    <property type="entry name" value="Rx_N"/>
</dbReference>
<keyword evidence="9" id="KW-1185">Reference proteome</keyword>
<keyword evidence="2" id="KW-0433">Leucine-rich repeat</keyword>
<dbReference type="GO" id="GO:0005524">
    <property type="term" value="F:ATP binding"/>
    <property type="evidence" value="ECO:0007669"/>
    <property type="project" value="UniProtKB-KW"/>
</dbReference>
<gene>
    <name evidence="10" type="primary">LOC120256470</name>
</gene>
<evidence type="ECO:0000313" key="10">
    <source>
        <dbReference type="RefSeq" id="XP_039120073.1"/>
    </source>
</evidence>
<accession>A0AB40AZ32</accession>
<evidence type="ECO:0000256" key="5">
    <source>
        <dbReference type="ARBA" id="ARBA00022821"/>
    </source>
</evidence>
<dbReference type="PANTHER" id="PTHR36766">
    <property type="entry name" value="PLANT BROAD-SPECTRUM MILDEW RESISTANCE PROTEIN RPW8"/>
    <property type="match status" value="1"/>
</dbReference>
<name>A0AB40AZ32_DIOCR</name>
<dbReference type="InterPro" id="IPR002182">
    <property type="entry name" value="NB-ARC"/>
</dbReference>
<comment type="similarity">
    <text evidence="1">Belongs to the disease resistance NB-LRR family.</text>
</comment>
<dbReference type="GeneID" id="120256470"/>
<proteinExistence type="inferred from homology"/>
<dbReference type="SUPFAM" id="SSF52540">
    <property type="entry name" value="P-loop containing nucleoside triphosphate hydrolases"/>
    <property type="match status" value="1"/>
</dbReference>
<dbReference type="GO" id="GO:0043531">
    <property type="term" value="F:ADP binding"/>
    <property type="evidence" value="ECO:0007669"/>
    <property type="project" value="InterPro"/>
</dbReference>
<dbReference type="Pfam" id="PF00931">
    <property type="entry name" value="NB-ARC"/>
    <property type="match status" value="1"/>
</dbReference>
<dbReference type="Proteomes" id="UP001515500">
    <property type="component" value="Unplaced"/>
</dbReference>
<dbReference type="InterPro" id="IPR027417">
    <property type="entry name" value="P-loop_NTPase"/>
</dbReference>
<evidence type="ECO:0000256" key="6">
    <source>
        <dbReference type="ARBA" id="ARBA00022840"/>
    </source>
</evidence>
<dbReference type="Gene3D" id="1.20.5.4130">
    <property type="match status" value="1"/>
</dbReference>
<dbReference type="Gene3D" id="3.40.50.300">
    <property type="entry name" value="P-loop containing nucleotide triphosphate hydrolases"/>
    <property type="match status" value="1"/>
</dbReference>
<organism evidence="9 10">
    <name type="scientific">Dioscorea cayennensis subsp. rotundata</name>
    <name type="common">White Guinea yam</name>
    <name type="synonym">Dioscorea rotundata</name>
    <dbReference type="NCBI Taxonomy" id="55577"/>
    <lineage>
        <taxon>Eukaryota</taxon>
        <taxon>Viridiplantae</taxon>
        <taxon>Streptophyta</taxon>
        <taxon>Embryophyta</taxon>
        <taxon>Tracheophyta</taxon>
        <taxon>Spermatophyta</taxon>
        <taxon>Magnoliopsida</taxon>
        <taxon>Liliopsida</taxon>
        <taxon>Dioscoreales</taxon>
        <taxon>Dioscoreaceae</taxon>
        <taxon>Dioscorea</taxon>
    </lineage>
</organism>
<dbReference type="CDD" id="cd14798">
    <property type="entry name" value="RX-CC_like"/>
    <property type="match status" value="1"/>
</dbReference>
<evidence type="ECO:0000256" key="3">
    <source>
        <dbReference type="ARBA" id="ARBA00022737"/>
    </source>
</evidence>
<feature type="domain" description="Disease resistance N-terminal" evidence="8">
    <location>
        <begin position="29"/>
        <end position="92"/>
    </location>
</feature>
<keyword evidence="5" id="KW-0611">Plant defense</keyword>
<dbReference type="GO" id="GO:0006952">
    <property type="term" value="P:defense response"/>
    <property type="evidence" value="ECO:0007669"/>
    <property type="project" value="UniProtKB-KW"/>
</dbReference>
<reference evidence="10" key="1">
    <citation type="submission" date="2025-08" db="UniProtKB">
        <authorList>
            <consortium name="RefSeq"/>
        </authorList>
    </citation>
    <scope>IDENTIFICATION</scope>
</reference>
<evidence type="ECO:0000256" key="2">
    <source>
        <dbReference type="ARBA" id="ARBA00022614"/>
    </source>
</evidence>
<dbReference type="RefSeq" id="XP_039120073.1">
    <property type="nucleotide sequence ID" value="XM_039264139.1"/>
</dbReference>
<evidence type="ECO:0000259" key="7">
    <source>
        <dbReference type="Pfam" id="PF00931"/>
    </source>
</evidence>
<keyword evidence="6" id="KW-0067">ATP-binding</keyword>
<evidence type="ECO:0000256" key="4">
    <source>
        <dbReference type="ARBA" id="ARBA00022741"/>
    </source>
</evidence>
<dbReference type="AlphaFoldDB" id="A0AB40AZ32"/>
<keyword evidence="4" id="KW-0547">Nucleotide-binding</keyword>
<evidence type="ECO:0000256" key="1">
    <source>
        <dbReference type="ARBA" id="ARBA00008894"/>
    </source>
</evidence>
<dbReference type="InterPro" id="IPR038005">
    <property type="entry name" value="RX-like_CC"/>
</dbReference>
<protein>
    <submittedName>
        <fullName evidence="10">Disease resistance protein RGA3</fullName>
    </submittedName>
</protein>
<sequence>MPNLVDNNCPSIKSLNMTADGTSYFTKGAIGVDAELEKLRNDLVKIQPLVEDAEERQLMEKNVKLWLTQLRDVAYDAKDILDQANTHVLFIQHKSEFYGPLKSKVRDFFSLHHNPLLFQLQLGHNLRSINRRIDGIIKEMDKFNFKVVDNNNKNDKPWRNRPQTHSYVPASEVTDRDEDKERMVEILIHDHFEEKVTVVSIVGIGGLGNTTFAQLVYGDKNVESCFQLRIWACVSDDFNVAKLARNIIHTASRKICDHTNMEVLQRDLRQLLG</sequence>